<evidence type="ECO:0000259" key="1">
    <source>
        <dbReference type="Pfam" id="PF05709"/>
    </source>
</evidence>
<dbReference type="EMBL" id="OQ890318">
    <property type="protein sequence ID" value="WLJ25858.1"/>
    <property type="molecule type" value="Genomic_DNA"/>
</dbReference>
<dbReference type="Pfam" id="PF05709">
    <property type="entry name" value="Sipho_tail"/>
    <property type="match status" value="1"/>
</dbReference>
<protein>
    <submittedName>
        <fullName evidence="2">Distal tail protein</fullName>
    </submittedName>
</protein>
<accession>A0AA49X4B7</accession>
<reference evidence="2" key="1">
    <citation type="submission" date="2023-04" db="EMBL/GenBank/DDBJ databases">
        <title>The human skin virome in hidradenitis suppurativa patients.</title>
        <authorList>
            <person name="Jansen D."/>
        </authorList>
    </citation>
    <scope>NUCLEOTIDE SEQUENCE</scope>
    <source>
        <strain evidence="2">VC3_JansenPhageI</strain>
    </source>
</reference>
<evidence type="ECO:0000313" key="2">
    <source>
        <dbReference type="EMBL" id="WLJ25858.1"/>
    </source>
</evidence>
<proteinExistence type="predicted"/>
<sequence length="277" mass="32195">MPFTIFDPNMNKIDYPVGVLPLDFLVSAIEKERYIETVNGIPGNVNYGFDYKEREVTLNFWLRHYHGEHDHKLLKSELYAMLDSQPYFYVSDDRLPSRVLKLAVDEPYLPDRINGSNISTLEVKCQIIGLPFWRTKYTTQDIEKEGYEALAEEFGMADGINQDMANYRFQTSVFSVWNGGNVTIDPRQMHLDIRIWHSTSKGNATIENLTTGDKVIIYREHTDSFINLIGSKVMLADTNWLRESNRQYITLAPGENKIRISNINFSDVTFDFPFYFK</sequence>
<dbReference type="InterPro" id="IPR008841">
    <property type="entry name" value="Siphovirus-type_tail_N"/>
</dbReference>
<name>A0AA49X4B7_9VIRU</name>
<organism evidence="2">
    <name type="scientific">Staphylococcus phage HS12</name>
    <dbReference type="NCBI Taxonomy" id="3056402"/>
    <lineage>
        <taxon>Viruses</taxon>
    </lineage>
</organism>
<feature type="domain" description="Siphovirus-type tail component RIFT-related" evidence="1">
    <location>
        <begin position="34"/>
        <end position="124"/>
    </location>
</feature>